<accession>A0A432ZSF8</accession>
<comment type="caution">
    <text evidence="6">The sequence shown here is derived from an EMBL/GenBank/DDBJ whole genome shotgun (WGS) entry which is preliminary data.</text>
</comment>
<evidence type="ECO:0000256" key="3">
    <source>
        <dbReference type="ARBA" id="ARBA00034247"/>
    </source>
</evidence>
<dbReference type="InterPro" id="IPR029016">
    <property type="entry name" value="GAF-like_dom_sf"/>
</dbReference>
<dbReference type="CDD" id="cd01949">
    <property type="entry name" value="GGDEF"/>
    <property type="match status" value="1"/>
</dbReference>
<keyword evidence="7" id="KW-1185">Reference proteome</keyword>
<evidence type="ECO:0000256" key="1">
    <source>
        <dbReference type="ARBA" id="ARBA00001946"/>
    </source>
</evidence>
<evidence type="ECO:0000259" key="5">
    <source>
        <dbReference type="PROSITE" id="PS50887"/>
    </source>
</evidence>
<dbReference type="SMART" id="SM00065">
    <property type="entry name" value="GAF"/>
    <property type="match status" value="1"/>
</dbReference>
<evidence type="ECO:0000313" key="6">
    <source>
        <dbReference type="EMBL" id="RUO80855.1"/>
    </source>
</evidence>
<dbReference type="InterPro" id="IPR043128">
    <property type="entry name" value="Rev_trsase/Diguanyl_cyclase"/>
</dbReference>
<dbReference type="SUPFAM" id="SSF55785">
    <property type="entry name" value="PYP-like sensor domain (PAS domain)"/>
    <property type="match status" value="1"/>
</dbReference>
<protein>
    <recommendedName>
        <fullName evidence="2">diguanylate cyclase</fullName>
        <ecNumber evidence="2">2.7.7.65</ecNumber>
    </recommendedName>
</protein>
<dbReference type="Gene3D" id="3.30.450.40">
    <property type="match status" value="1"/>
</dbReference>
<dbReference type="RefSeq" id="WP_126841383.1">
    <property type="nucleotide sequence ID" value="NZ_PIQH01000003.1"/>
</dbReference>
<feature type="domain" description="GGDEF" evidence="5">
    <location>
        <begin position="318"/>
        <end position="450"/>
    </location>
</feature>
<dbReference type="GO" id="GO:0052621">
    <property type="term" value="F:diguanylate cyclase activity"/>
    <property type="evidence" value="ECO:0007669"/>
    <property type="project" value="UniProtKB-EC"/>
</dbReference>
<dbReference type="OrthoDB" id="5800589at2"/>
<dbReference type="FunFam" id="3.30.70.270:FF:000001">
    <property type="entry name" value="Diguanylate cyclase domain protein"/>
    <property type="match status" value="1"/>
</dbReference>
<dbReference type="InterPro" id="IPR013656">
    <property type="entry name" value="PAS_4"/>
</dbReference>
<dbReference type="SMART" id="SM00267">
    <property type="entry name" value="GGDEF"/>
    <property type="match status" value="1"/>
</dbReference>
<dbReference type="Pfam" id="PF08448">
    <property type="entry name" value="PAS_4"/>
    <property type="match status" value="1"/>
</dbReference>
<dbReference type="InterPro" id="IPR000014">
    <property type="entry name" value="PAS"/>
</dbReference>
<evidence type="ECO:0000313" key="7">
    <source>
        <dbReference type="Proteomes" id="UP000287996"/>
    </source>
</evidence>
<dbReference type="NCBIfam" id="TIGR00229">
    <property type="entry name" value="sensory_box"/>
    <property type="match status" value="1"/>
</dbReference>
<organism evidence="6 7">
    <name type="scientific">Idiomarina tyrosinivorans</name>
    <dbReference type="NCBI Taxonomy" id="1445662"/>
    <lineage>
        <taxon>Bacteria</taxon>
        <taxon>Pseudomonadati</taxon>
        <taxon>Pseudomonadota</taxon>
        <taxon>Gammaproteobacteria</taxon>
        <taxon>Alteromonadales</taxon>
        <taxon>Idiomarinaceae</taxon>
        <taxon>Idiomarina</taxon>
    </lineage>
</organism>
<dbReference type="PROSITE" id="PS50887">
    <property type="entry name" value="GGDEF"/>
    <property type="match status" value="1"/>
</dbReference>
<sequence length="450" mass="50797">MYRDIQQLANAIDTIIAYIDEERRFQFVNHAYEMFVDKPAVDILGKRVDEILDSESAEYVKPLHQRALNGEHVEYEQTITLANGRKRILNTRYVPMHDADSGKVSGFYAIIDDITSYISATDLMRTVHKIINQPGKKRKGKVISQLLELGNSYLQTEIGLVSEVDGNDYIVKYSDAIGQPIEPETHFPLGNTYCSVTLAEERVIAVTEAAKSAFFKGHPCYQTFELETYLGVPLTIDGELWGTLSFSSAAQRELPFDALEIELISLVASAIETILAEKRRLDELRQLAYFDPLTELSNRTSAIYQINERLKKQRQQGTPFYVAIADADHFKTINDRYGHQAGDRVLRKLAQVLKANIREHDLAARLGGEEFVLLIDSDNVAVAHKALERCRQQVHDNPVTLDDGTEIKYSISVGMTRTADKDEFLQIYQRADQALYRAKGAGRNCIVSAD</sequence>
<dbReference type="InterPro" id="IPR000160">
    <property type="entry name" value="GGDEF_dom"/>
</dbReference>
<dbReference type="SUPFAM" id="SSF55781">
    <property type="entry name" value="GAF domain-like"/>
    <property type="match status" value="1"/>
</dbReference>
<comment type="catalytic activity">
    <reaction evidence="3">
        <text>2 GTP = 3',3'-c-di-GMP + 2 diphosphate</text>
        <dbReference type="Rhea" id="RHEA:24898"/>
        <dbReference type="ChEBI" id="CHEBI:33019"/>
        <dbReference type="ChEBI" id="CHEBI:37565"/>
        <dbReference type="ChEBI" id="CHEBI:58805"/>
        <dbReference type="EC" id="2.7.7.65"/>
    </reaction>
</comment>
<proteinExistence type="predicted"/>
<dbReference type="EMBL" id="PIQH01000003">
    <property type="protein sequence ID" value="RUO80855.1"/>
    <property type="molecule type" value="Genomic_DNA"/>
</dbReference>
<name>A0A432ZSF8_9GAMM</name>
<dbReference type="Pfam" id="PF00990">
    <property type="entry name" value="GGDEF"/>
    <property type="match status" value="1"/>
</dbReference>
<dbReference type="PANTHER" id="PTHR45138:SF9">
    <property type="entry name" value="DIGUANYLATE CYCLASE DGCM-RELATED"/>
    <property type="match status" value="1"/>
</dbReference>
<dbReference type="Gene3D" id="3.30.450.20">
    <property type="entry name" value="PAS domain"/>
    <property type="match status" value="1"/>
</dbReference>
<dbReference type="InterPro" id="IPR003018">
    <property type="entry name" value="GAF"/>
</dbReference>
<feature type="domain" description="PAS" evidence="4">
    <location>
        <begin position="1"/>
        <end position="71"/>
    </location>
</feature>
<dbReference type="CDD" id="cd00130">
    <property type="entry name" value="PAS"/>
    <property type="match status" value="1"/>
</dbReference>
<dbReference type="InterPro" id="IPR029787">
    <property type="entry name" value="Nucleotide_cyclase"/>
</dbReference>
<dbReference type="Gene3D" id="3.30.70.270">
    <property type="match status" value="1"/>
</dbReference>
<dbReference type="Proteomes" id="UP000287996">
    <property type="component" value="Unassembled WGS sequence"/>
</dbReference>
<dbReference type="Pfam" id="PF01590">
    <property type="entry name" value="GAF"/>
    <property type="match status" value="1"/>
</dbReference>
<dbReference type="PANTHER" id="PTHR45138">
    <property type="entry name" value="REGULATORY COMPONENTS OF SENSORY TRANSDUCTION SYSTEM"/>
    <property type="match status" value="1"/>
</dbReference>
<evidence type="ECO:0000256" key="2">
    <source>
        <dbReference type="ARBA" id="ARBA00012528"/>
    </source>
</evidence>
<dbReference type="AlphaFoldDB" id="A0A432ZSF8"/>
<dbReference type="InterPro" id="IPR035965">
    <property type="entry name" value="PAS-like_dom_sf"/>
</dbReference>
<evidence type="ECO:0000259" key="4">
    <source>
        <dbReference type="PROSITE" id="PS50112"/>
    </source>
</evidence>
<gene>
    <name evidence="6" type="ORF">CWI84_04525</name>
</gene>
<dbReference type="InterPro" id="IPR050469">
    <property type="entry name" value="Diguanylate_Cyclase"/>
</dbReference>
<dbReference type="SUPFAM" id="SSF55073">
    <property type="entry name" value="Nucleotide cyclase"/>
    <property type="match status" value="1"/>
</dbReference>
<dbReference type="PROSITE" id="PS50112">
    <property type="entry name" value="PAS"/>
    <property type="match status" value="1"/>
</dbReference>
<dbReference type="NCBIfam" id="TIGR00254">
    <property type="entry name" value="GGDEF"/>
    <property type="match status" value="1"/>
</dbReference>
<reference evidence="6 7" key="1">
    <citation type="journal article" date="2011" name="Front. Microbiol.">
        <title>Genomic signatures of strain selection and enhancement in Bacillus atrophaeus var. globigii, a historical biowarfare simulant.</title>
        <authorList>
            <person name="Gibbons H.S."/>
            <person name="Broomall S.M."/>
            <person name="McNew L.A."/>
            <person name="Daligault H."/>
            <person name="Chapman C."/>
            <person name="Bruce D."/>
            <person name="Karavis M."/>
            <person name="Krepps M."/>
            <person name="McGregor P.A."/>
            <person name="Hong C."/>
            <person name="Park K.H."/>
            <person name="Akmal A."/>
            <person name="Feldman A."/>
            <person name="Lin J.S."/>
            <person name="Chang W.E."/>
            <person name="Higgs B.W."/>
            <person name="Demirev P."/>
            <person name="Lindquist J."/>
            <person name="Liem A."/>
            <person name="Fochler E."/>
            <person name="Read T.D."/>
            <person name="Tapia R."/>
            <person name="Johnson S."/>
            <person name="Bishop-Lilly K.A."/>
            <person name="Detter C."/>
            <person name="Han C."/>
            <person name="Sozhamannan S."/>
            <person name="Rosenzweig C.N."/>
            <person name="Skowronski E.W."/>
        </authorList>
    </citation>
    <scope>NUCLEOTIDE SEQUENCE [LARGE SCALE GENOMIC DNA]</scope>
    <source>
        <strain evidence="6 7">CC-PW-9</strain>
    </source>
</reference>
<dbReference type="EC" id="2.7.7.65" evidence="2"/>
<dbReference type="SMART" id="SM00091">
    <property type="entry name" value="PAS"/>
    <property type="match status" value="1"/>
</dbReference>
<comment type="cofactor">
    <cofactor evidence="1">
        <name>Mg(2+)</name>
        <dbReference type="ChEBI" id="CHEBI:18420"/>
    </cofactor>
</comment>